<evidence type="ECO:0008006" key="4">
    <source>
        <dbReference type="Google" id="ProtNLM"/>
    </source>
</evidence>
<name>A0A0C9YPV4_9AGAR</name>
<organism evidence="2 3">
    <name type="scientific">Laccaria amethystina LaAM-08-1</name>
    <dbReference type="NCBI Taxonomy" id="1095629"/>
    <lineage>
        <taxon>Eukaryota</taxon>
        <taxon>Fungi</taxon>
        <taxon>Dikarya</taxon>
        <taxon>Basidiomycota</taxon>
        <taxon>Agaricomycotina</taxon>
        <taxon>Agaricomycetes</taxon>
        <taxon>Agaricomycetidae</taxon>
        <taxon>Agaricales</taxon>
        <taxon>Agaricineae</taxon>
        <taxon>Hydnangiaceae</taxon>
        <taxon>Laccaria</taxon>
    </lineage>
</organism>
<feature type="signal peptide" evidence="1">
    <location>
        <begin position="1"/>
        <end position="25"/>
    </location>
</feature>
<reference evidence="2 3" key="1">
    <citation type="submission" date="2014-04" db="EMBL/GenBank/DDBJ databases">
        <authorList>
            <consortium name="DOE Joint Genome Institute"/>
            <person name="Kuo A."/>
            <person name="Kohler A."/>
            <person name="Nagy L.G."/>
            <person name="Floudas D."/>
            <person name="Copeland A."/>
            <person name="Barry K.W."/>
            <person name="Cichocki N."/>
            <person name="Veneault-Fourrey C."/>
            <person name="LaButti K."/>
            <person name="Lindquist E.A."/>
            <person name="Lipzen A."/>
            <person name="Lundell T."/>
            <person name="Morin E."/>
            <person name="Murat C."/>
            <person name="Sun H."/>
            <person name="Tunlid A."/>
            <person name="Henrissat B."/>
            <person name="Grigoriev I.V."/>
            <person name="Hibbett D.S."/>
            <person name="Martin F."/>
            <person name="Nordberg H.P."/>
            <person name="Cantor M.N."/>
            <person name="Hua S.X."/>
        </authorList>
    </citation>
    <scope>NUCLEOTIDE SEQUENCE [LARGE SCALE GENOMIC DNA]</scope>
    <source>
        <strain evidence="2 3">LaAM-08-1</strain>
    </source>
</reference>
<keyword evidence="1" id="KW-0732">Signal</keyword>
<dbReference type="EMBL" id="KN838536">
    <property type="protein sequence ID" value="KIK10053.1"/>
    <property type="molecule type" value="Genomic_DNA"/>
</dbReference>
<dbReference type="Proteomes" id="UP000054477">
    <property type="component" value="Unassembled WGS sequence"/>
</dbReference>
<dbReference type="AlphaFoldDB" id="A0A0C9YPV4"/>
<gene>
    <name evidence="2" type="ORF">K443DRAFT_137660</name>
</gene>
<evidence type="ECO:0000313" key="3">
    <source>
        <dbReference type="Proteomes" id="UP000054477"/>
    </source>
</evidence>
<proteinExistence type="predicted"/>
<evidence type="ECO:0000313" key="2">
    <source>
        <dbReference type="EMBL" id="KIK10053.1"/>
    </source>
</evidence>
<keyword evidence="3" id="KW-1185">Reference proteome</keyword>
<accession>A0A0C9YPV4</accession>
<protein>
    <recommendedName>
        <fullName evidence="4">Secreted protein</fullName>
    </recommendedName>
</protein>
<dbReference type="HOGENOM" id="CLU_2121449_0_0_1"/>
<feature type="chain" id="PRO_5002206795" description="Secreted protein" evidence="1">
    <location>
        <begin position="26"/>
        <end position="114"/>
    </location>
</feature>
<sequence length="114" mass="13394">MRFRPSFSRWPLSLSFCSLLHIAILSFIAIKTDLNHRCTCRRHIPSLHLYPQECPLYRALTLTTHHKTPHGKKGPFPMSRYGSAWLPLLNCNLGFPFLPQRPPPFSQYRRDVRH</sequence>
<evidence type="ECO:0000256" key="1">
    <source>
        <dbReference type="SAM" id="SignalP"/>
    </source>
</evidence>
<reference evidence="3" key="2">
    <citation type="submission" date="2015-01" db="EMBL/GenBank/DDBJ databases">
        <title>Evolutionary Origins and Diversification of the Mycorrhizal Mutualists.</title>
        <authorList>
            <consortium name="DOE Joint Genome Institute"/>
            <consortium name="Mycorrhizal Genomics Consortium"/>
            <person name="Kohler A."/>
            <person name="Kuo A."/>
            <person name="Nagy L.G."/>
            <person name="Floudas D."/>
            <person name="Copeland A."/>
            <person name="Barry K.W."/>
            <person name="Cichocki N."/>
            <person name="Veneault-Fourrey C."/>
            <person name="LaButti K."/>
            <person name="Lindquist E.A."/>
            <person name="Lipzen A."/>
            <person name="Lundell T."/>
            <person name="Morin E."/>
            <person name="Murat C."/>
            <person name="Riley R."/>
            <person name="Ohm R."/>
            <person name="Sun H."/>
            <person name="Tunlid A."/>
            <person name="Henrissat B."/>
            <person name="Grigoriev I.V."/>
            <person name="Hibbett D.S."/>
            <person name="Martin F."/>
        </authorList>
    </citation>
    <scope>NUCLEOTIDE SEQUENCE [LARGE SCALE GENOMIC DNA]</scope>
    <source>
        <strain evidence="3">LaAM-08-1</strain>
    </source>
</reference>